<keyword evidence="1" id="KW-0472">Membrane</keyword>
<evidence type="ECO:0000313" key="3">
    <source>
        <dbReference type="Proteomes" id="UP000070700"/>
    </source>
</evidence>
<dbReference type="AlphaFoldDB" id="A0A194X0T3"/>
<reference evidence="2 3" key="1">
    <citation type="submission" date="2015-10" db="EMBL/GenBank/DDBJ databases">
        <title>Full genome of DAOMC 229536 Phialocephala scopiformis, a fungal endophyte of spruce producing the potent anti-insectan compound rugulosin.</title>
        <authorList>
            <consortium name="DOE Joint Genome Institute"/>
            <person name="Walker A.K."/>
            <person name="Frasz S.L."/>
            <person name="Seifert K.A."/>
            <person name="Miller J.D."/>
            <person name="Mondo S.J."/>
            <person name="Labutti K."/>
            <person name="Lipzen A."/>
            <person name="Dockter R."/>
            <person name="Kennedy M."/>
            <person name="Grigoriev I.V."/>
            <person name="Spatafora J.W."/>
        </authorList>
    </citation>
    <scope>NUCLEOTIDE SEQUENCE [LARGE SCALE GENOMIC DNA]</scope>
    <source>
        <strain evidence="2 3">CBS 120377</strain>
    </source>
</reference>
<sequence>MLAYRNKDRERIRIQRVPQTKKLRPLLYVNFVWNSHFFGGYFVCVSNFFGGSFWTLKLVVRFCRVRRPQGGLLQIKKEAFQPTRCPGRRGPGK</sequence>
<keyword evidence="3" id="KW-1185">Reference proteome</keyword>
<dbReference type="RefSeq" id="XP_018068163.1">
    <property type="nucleotide sequence ID" value="XM_018205371.1"/>
</dbReference>
<dbReference type="KEGG" id="psco:LY89DRAFT_147579"/>
<gene>
    <name evidence="2" type="ORF">LY89DRAFT_147579</name>
</gene>
<keyword evidence="1" id="KW-0812">Transmembrane</keyword>
<evidence type="ECO:0000313" key="2">
    <source>
        <dbReference type="EMBL" id="KUJ13808.1"/>
    </source>
</evidence>
<keyword evidence="1" id="KW-1133">Transmembrane helix</keyword>
<proteinExistence type="predicted"/>
<dbReference type="EMBL" id="KQ947421">
    <property type="protein sequence ID" value="KUJ13808.1"/>
    <property type="molecule type" value="Genomic_DNA"/>
</dbReference>
<accession>A0A194X0T3</accession>
<protein>
    <submittedName>
        <fullName evidence="2">Uncharacterized protein</fullName>
    </submittedName>
</protein>
<dbReference type="InParanoid" id="A0A194X0T3"/>
<dbReference type="GeneID" id="28815097"/>
<organism evidence="2 3">
    <name type="scientific">Mollisia scopiformis</name>
    <name type="common">Conifer needle endophyte fungus</name>
    <name type="synonym">Phialocephala scopiformis</name>
    <dbReference type="NCBI Taxonomy" id="149040"/>
    <lineage>
        <taxon>Eukaryota</taxon>
        <taxon>Fungi</taxon>
        <taxon>Dikarya</taxon>
        <taxon>Ascomycota</taxon>
        <taxon>Pezizomycotina</taxon>
        <taxon>Leotiomycetes</taxon>
        <taxon>Helotiales</taxon>
        <taxon>Mollisiaceae</taxon>
        <taxon>Mollisia</taxon>
    </lineage>
</organism>
<dbReference type="Proteomes" id="UP000070700">
    <property type="component" value="Unassembled WGS sequence"/>
</dbReference>
<name>A0A194X0T3_MOLSC</name>
<feature type="transmembrane region" description="Helical" evidence="1">
    <location>
        <begin position="38"/>
        <end position="60"/>
    </location>
</feature>
<evidence type="ECO:0000256" key="1">
    <source>
        <dbReference type="SAM" id="Phobius"/>
    </source>
</evidence>